<evidence type="ECO:0000256" key="2">
    <source>
        <dbReference type="ARBA" id="ARBA00002803"/>
    </source>
</evidence>
<evidence type="ECO:0000256" key="5">
    <source>
        <dbReference type="ARBA" id="ARBA00012827"/>
    </source>
</evidence>
<gene>
    <name evidence="13" type="ORF">EPA86_01780</name>
</gene>
<evidence type="ECO:0000256" key="11">
    <source>
        <dbReference type="PROSITE-ProRule" id="PRU00524"/>
    </source>
</evidence>
<evidence type="ECO:0000256" key="7">
    <source>
        <dbReference type="ARBA" id="ARBA00022619"/>
    </source>
</evidence>
<evidence type="ECO:0000256" key="4">
    <source>
        <dbReference type="ARBA" id="ARBA00011233"/>
    </source>
</evidence>
<feature type="repeat" description="Lumazine-binding" evidence="11">
    <location>
        <begin position="98"/>
        <end position="194"/>
    </location>
</feature>
<comment type="catalytic activity">
    <reaction evidence="1">
        <text>2 6,7-dimethyl-8-(1-D-ribityl)lumazine + H(+) = 5-amino-6-(D-ribitylamino)uracil + riboflavin</text>
        <dbReference type="Rhea" id="RHEA:20772"/>
        <dbReference type="ChEBI" id="CHEBI:15378"/>
        <dbReference type="ChEBI" id="CHEBI:15934"/>
        <dbReference type="ChEBI" id="CHEBI:57986"/>
        <dbReference type="ChEBI" id="CHEBI:58201"/>
        <dbReference type="EC" id="2.5.1.9"/>
    </reaction>
</comment>
<dbReference type="SUPFAM" id="SSF63380">
    <property type="entry name" value="Riboflavin synthase domain-like"/>
    <property type="match status" value="2"/>
</dbReference>
<evidence type="ECO:0000256" key="1">
    <source>
        <dbReference type="ARBA" id="ARBA00000968"/>
    </source>
</evidence>
<protein>
    <recommendedName>
        <fullName evidence="6 10">Riboflavin synthase</fullName>
        <ecNumber evidence="5 10">2.5.1.9</ecNumber>
    </recommendedName>
</protein>
<comment type="pathway">
    <text evidence="3">Cofactor biosynthesis; riboflavin biosynthesis; riboflavin from 2-hydroxy-3-oxobutyl phosphate and 5-amino-6-(D-ribitylamino)uracil: step 2/2.</text>
</comment>
<evidence type="ECO:0000313" key="13">
    <source>
        <dbReference type="EMBL" id="TPH18517.1"/>
    </source>
</evidence>
<keyword evidence="9" id="KW-0677">Repeat</keyword>
<dbReference type="Pfam" id="PF00677">
    <property type="entry name" value="Lum_binding"/>
    <property type="match status" value="2"/>
</dbReference>
<dbReference type="AlphaFoldDB" id="A0A502LEW8"/>
<dbReference type="Proteomes" id="UP000315303">
    <property type="component" value="Unassembled WGS sequence"/>
</dbReference>
<organism evidence="13 14">
    <name type="scientific">Litorilituus lipolyticus</name>
    <dbReference type="NCBI Taxonomy" id="2491017"/>
    <lineage>
        <taxon>Bacteria</taxon>
        <taxon>Pseudomonadati</taxon>
        <taxon>Pseudomonadota</taxon>
        <taxon>Gammaproteobacteria</taxon>
        <taxon>Alteromonadales</taxon>
        <taxon>Colwelliaceae</taxon>
        <taxon>Litorilituus</taxon>
    </lineage>
</organism>
<feature type="domain" description="Lumazine-binding" evidence="12">
    <location>
        <begin position="98"/>
        <end position="194"/>
    </location>
</feature>
<dbReference type="NCBIfam" id="TIGR00187">
    <property type="entry name" value="ribE"/>
    <property type="match status" value="1"/>
</dbReference>
<dbReference type="GO" id="GO:0009231">
    <property type="term" value="P:riboflavin biosynthetic process"/>
    <property type="evidence" value="ECO:0007669"/>
    <property type="project" value="UniProtKB-KW"/>
</dbReference>
<dbReference type="CDD" id="cd00402">
    <property type="entry name" value="Riboflavin_synthase_like"/>
    <property type="match status" value="1"/>
</dbReference>
<dbReference type="InterPro" id="IPR001783">
    <property type="entry name" value="Lumazine-bd"/>
</dbReference>
<accession>A0A502LEW8</accession>
<evidence type="ECO:0000256" key="8">
    <source>
        <dbReference type="ARBA" id="ARBA00022679"/>
    </source>
</evidence>
<comment type="subunit">
    <text evidence="4">Homotrimer.</text>
</comment>
<evidence type="ECO:0000256" key="9">
    <source>
        <dbReference type="ARBA" id="ARBA00022737"/>
    </source>
</evidence>
<comment type="caution">
    <text evidence="13">The sequence shown here is derived from an EMBL/GenBank/DDBJ whole genome shotgun (WGS) entry which is preliminary data.</text>
</comment>
<dbReference type="FunFam" id="2.40.30.20:FF:000004">
    <property type="entry name" value="Riboflavin synthase, alpha subunit"/>
    <property type="match status" value="1"/>
</dbReference>
<dbReference type="Gene3D" id="2.40.30.20">
    <property type="match status" value="2"/>
</dbReference>
<dbReference type="PROSITE" id="PS51177">
    <property type="entry name" value="LUMAZINE_BIND"/>
    <property type="match status" value="2"/>
</dbReference>
<proteinExistence type="predicted"/>
<sequence>MFTGIIEAVGTIKAIDINANGARLVIATNTLDMGDVKLGDSIATNGICLTVIAFDSTSFTADVSNETLTRTGFAEYQVGAQVNLEKAMLASTRFGGHMVSGHVDGVSQIKSITNNGNSIEYWLTMPNDLAHYIAEKGSITVDGTSLTINALSDDSFRLTIVPHTVKETIFAHYKAGTKVNIEVDLIARYLERLLLGNKELGKNDAPKSNINEAMLAKAGFLK</sequence>
<dbReference type="PANTHER" id="PTHR21098:SF12">
    <property type="entry name" value="RIBOFLAVIN SYNTHASE"/>
    <property type="match status" value="1"/>
</dbReference>
<evidence type="ECO:0000313" key="14">
    <source>
        <dbReference type="Proteomes" id="UP000315303"/>
    </source>
</evidence>
<keyword evidence="8 13" id="KW-0808">Transferase</keyword>
<dbReference type="EMBL" id="SAWY01000003">
    <property type="protein sequence ID" value="TPH18517.1"/>
    <property type="molecule type" value="Genomic_DNA"/>
</dbReference>
<dbReference type="FunFam" id="2.40.30.20:FF:000003">
    <property type="entry name" value="Riboflavin synthase, alpha subunit"/>
    <property type="match status" value="1"/>
</dbReference>
<dbReference type="InterPro" id="IPR026017">
    <property type="entry name" value="Lumazine-bd_dom"/>
</dbReference>
<evidence type="ECO:0000256" key="3">
    <source>
        <dbReference type="ARBA" id="ARBA00004887"/>
    </source>
</evidence>
<dbReference type="PIRSF" id="PIRSF000498">
    <property type="entry name" value="Riboflavin_syn_A"/>
    <property type="match status" value="1"/>
</dbReference>
<dbReference type="GO" id="GO:0004746">
    <property type="term" value="F:riboflavin synthase activity"/>
    <property type="evidence" value="ECO:0007669"/>
    <property type="project" value="UniProtKB-UniRule"/>
</dbReference>
<dbReference type="PANTHER" id="PTHR21098">
    <property type="entry name" value="RIBOFLAVIN SYNTHASE ALPHA CHAIN"/>
    <property type="match status" value="1"/>
</dbReference>
<dbReference type="InterPro" id="IPR023366">
    <property type="entry name" value="ATP_synth_asu-like_sf"/>
</dbReference>
<reference evidence="13 14" key="1">
    <citation type="submission" date="2019-01" db="EMBL/GenBank/DDBJ databases">
        <title>Litorilituus lipolytica sp. nov., isolated from intertidal sand of the Yellow Sea in China.</title>
        <authorList>
            <person name="Liu A."/>
        </authorList>
    </citation>
    <scope>NUCLEOTIDE SEQUENCE [LARGE SCALE GENOMIC DNA]</scope>
    <source>
        <strain evidence="13 14">RZ04</strain>
    </source>
</reference>
<dbReference type="RefSeq" id="WP_140601287.1">
    <property type="nucleotide sequence ID" value="NZ_SAWY01000003.1"/>
</dbReference>
<feature type="repeat" description="Lumazine-binding" evidence="11">
    <location>
        <begin position="1"/>
        <end position="97"/>
    </location>
</feature>
<dbReference type="EC" id="2.5.1.9" evidence="5 10"/>
<dbReference type="InterPro" id="IPR017938">
    <property type="entry name" value="Riboflavin_synthase-like_b-brl"/>
</dbReference>
<keyword evidence="14" id="KW-1185">Reference proteome</keyword>
<evidence type="ECO:0000256" key="6">
    <source>
        <dbReference type="ARBA" id="ARBA00013950"/>
    </source>
</evidence>
<dbReference type="OrthoDB" id="9788537at2"/>
<evidence type="ECO:0000259" key="12">
    <source>
        <dbReference type="PROSITE" id="PS51177"/>
    </source>
</evidence>
<evidence type="ECO:0000256" key="10">
    <source>
        <dbReference type="NCBIfam" id="TIGR00187"/>
    </source>
</evidence>
<keyword evidence="7" id="KW-0686">Riboflavin biosynthesis</keyword>
<dbReference type="NCBIfam" id="NF009566">
    <property type="entry name" value="PRK13020.1"/>
    <property type="match status" value="1"/>
</dbReference>
<comment type="function">
    <text evidence="2">Catalyzes the dismutation of two molecules of 6,7-dimethyl-8-ribityllumazine, resulting in the formation of riboflavin and 5-amino-6-(D-ribitylamino)uracil.</text>
</comment>
<name>A0A502LEW8_9GAMM</name>
<feature type="domain" description="Lumazine-binding" evidence="12">
    <location>
        <begin position="1"/>
        <end position="97"/>
    </location>
</feature>
<dbReference type="NCBIfam" id="NF006767">
    <property type="entry name" value="PRK09289.1"/>
    <property type="match status" value="1"/>
</dbReference>